<keyword evidence="4" id="KW-1185">Reference proteome</keyword>
<dbReference type="InterPro" id="IPR042047">
    <property type="entry name" value="SleB_dom1"/>
</dbReference>
<feature type="signal peptide" evidence="1">
    <location>
        <begin position="1"/>
        <end position="20"/>
    </location>
</feature>
<feature type="domain" description="Cell wall hydrolase SleB" evidence="2">
    <location>
        <begin position="64"/>
        <end position="174"/>
    </location>
</feature>
<dbReference type="Gene3D" id="1.10.10.2520">
    <property type="entry name" value="Cell wall hydrolase SleB, domain 1"/>
    <property type="match status" value="1"/>
</dbReference>
<name>A0A418WIQ2_9PROT</name>
<dbReference type="Gene3D" id="6.20.240.60">
    <property type="match status" value="1"/>
</dbReference>
<protein>
    <submittedName>
        <fullName evidence="3">Cell wall hydrolase</fullName>
    </submittedName>
</protein>
<evidence type="ECO:0000259" key="2">
    <source>
        <dbReference type="Pfam" id="PF07486"/>
    </source>
</evidence>
<dbReference type="InterPro" id="IPR011105">
    <property type="entry name" value="Cell_wall_hydrolase_SleB"/>
</dbReference>
<sequence length="176" mass="18707">MLAAGTLAACALPVQQASHAAAPVPGIAAPPPVHDPLPPAPQARNVTVTDRDCLIVTLYYEAGGEGAKGLAAVGHVVLNRLDNRPPDTTICDVIYEKGQFGWTRKVPRKSIPGVIGTTQRWQNAAVIADAVLSGTIGDPTDGAHSFYSILQYGKRTPKWARKLTRTAQIGNHVFLR</sequence>
<comment type="caution">
    <text evidence="3">The sequence shown here is derived from an EMBL/GenBank/DDBJ whole genome shotgun (WGS) entry which is preliminary data.</text>
</comment>
<feature type="chain" id="PRO_5019319364" evidence="1">
    <location>
        <begin position="21"/>
        <end position="176"/>
    </location>
</feature>
<organism evidence="3 4">
    <name type="scientific">Oleomonas cavernae</name>
    <dbReference type="NCBI Taxonomy" id="2320859"/>
    <lineage>
        <taxon>Bacteria</taxon>
        <taxon>Pseudomonadati</taxon>
        <taxon>Pseudomonadota</taxon>
        <taxon>Alphaproteobacteria</taxon>
        <taxon>Acetobacterales</taxon>
        <taxon>Acetobacteraceae</taxon>
        <taxon>Oleomonas</taxon>
    </lineage>
</organism>
<keyword evidence="3" id="KW-0378">Hydrolase</keyword>
<gene>
    <name evidence="3" type="ORF">D3874_24570</name>
</gene>
<reference evidence="3 4" key="1">
    <citation type="submission" date="2018-09" db="EMBL/GenBank/DDBJ databases">
        <authorList>
            <person name="Zhu H."/>
        </authorList>
    </citation>
    <scope>NUCLEOTIDE SEQUENCE [LARGE SCALE GENOMIC DNA]</scope>
    <source>
        <strain evidence="3 4">K1W22B-8</strain>
    </source>
</reference>
<proteinExistence type="predicted"/>
<evidence type="ECO:0000313" key="3">
    <source>
        <dbReference type="EMBL" id="RJF89749.1"/>
    </source>
</evidence>
<dbReference type="Pfam" id="PF07486">
    <property type="entry name" value="Hydrolase_2"/>
    <property type="match status" value="1"/>
</dbReference>
<evidence type="ECO:0000256" key="1">
    <source>
        <dbReference type="SAM" id="SignalP"/>
    </source>
</evidence>
<keyword evidence="1" id="KW-0732">Signal</keyword>
<dbReference type="AlphaFoldDB" id="A0A418WIQ2"/>
<accession>A0A418WIQ2</accession>
<dbReference type="EMBL" id="QYUK01000011">
    <property type="protein sequence ID" value="RJF89749.1"/>
    <property type="molecule type" value="Genomic_DNA"/>
</dbReference>
<dbReference type="GO" id="GO:0016787">
    <property type="term" value="F:hydrolase activity"/>
    <property type="evidence" value="ECO:0007669"/>
    <property type="project" value="UniProtKB-KW"/>
</dbReference>
<evidence type="ECO:0000313" key="4">
    <source>
        <dbReference type="Proteomes" id="UP000284605"/>
    </source>
</evidence>
<dbReference type="Proteomes" id="UP000284605">
    <property type="component" value="Unassembled WGS sequence"/>
</dbReference>